<dbReference type="Proteomes" id="UP000799770">
    <property type="component" value="Unassembled WGS sequence"/>
</dbReference>
<gene>
    <name evidence="2" type="ORF">BDV96DRAFT_294080</name>
</gene>
<name>A0A6A5YNL4_9PLEO</name>
<accession>A0A6A5YNL4</accession>
<organism evidence="2 3">
    <name type="scientific">Lophiotrema nucula</name>
    <dbReference type="NCBI Taxonomy" id="690887"/>
    <lineage>
        <taxon>Eukaryota</taxon>
        <taxon>Fungi</taxon>
        <taxon>Dikarya</taxon>
        <taxon>Ascomycota</taxon>
        <taxon>Pezizomycotina</taxon>
        <taxon>Dothideomycetes</taxon>
        <taxon>Pleosporomycetidae</taxon>
        <taxon>Pleosporales</taxon>
        <taxon>Lophiotremataceae</taxon>
        <taxon>Lophiotrema</taxon>
    </lineage>
</organism>
<evidence type="ECO:0000256" key="1">
    <source>
        <dbReference type="SAM" id="SignalP"/>
    </source>
</evidence>
<keyword evidence="3" id="KW-1185">Reference proteome</keyword>
<evidence type="ECO:0008006" key="4">
    <source>
        <dbReference type="Google" id="ProtNLM"/>
    </source>
</evidence>
<evidence type="ECO:0000313" key="2">
    <source>
        <dbReference type="EMBL" id="KAF2107741.1"/>
    </source>
</evidence>
<reference evidence="2" key="1">
    <citation type="journal article" date="2020" name="Stud. Mycol.">
        <title>101 Dothideomycetes genomes: a test case for predicting lifestyles and emergence of pathogens.</title>
        <authorList>
            <person name="Haridas S."/>
            <person name="Albert R."/>
            <person name="Binder M."/>
            <person name="Bloem J."/>
            <person name="Labutti K."/>
            <person name="Salamov A."/>
            <person name="Andreopoulos B."/>
            <person name="Baker S."/>
            <person name="Barry K."/>
            <person name="Bills G."/>
            <person name="Bluhm B."/>
            <person name="Cannon C."/>
            <person name="Castanera R."/>
            <person name="Culley D."/>
            <person name="Daum C."/>
            <person name="Ezra D."/>
            <person name="Gonzalez J."/>
            <person name="Henrissat B."/>
            <person name="Kuo A."/>
            <person name="Liang C."/>
            <person name="Lipzen A."/>
            <person name="Lutzoni F."/>
            <person name="Magnuson J."/>
            <person name="Mondo S."/>
            <person name="Nolan M."/>
            <person name="Ohm R."/>
            <person name="Pangilinan J."/>
            <person name="Park H.-J."/>
            <person name="Ramirez L."/>
            <person name="Alfaro M."/>
            <person name="Sun H."/>
            <person name="Tritt A."/>
            <person name="Yoshinaga Y."/>
            <person name="Zwiers L.-H."/>
            <person name="Turgeon B."/>
            <person name="Goodwin S."/>
            <person name="Spatafora J."/>
            <person name="Crous P."/>
            <person name="Grigoriev I."/>
        </authorList>
    </citation>
    <scope>NUCLEOTIDE SEQUENCE</scope>
    <source>
        <strain evidence="2">CBS 627.86</strain>
    </source>
</reference>
<proteinExistence type="predicted"/>
<feature type="chain" id="PRO_5025339975" description="Prokaryotic phospholipase A2-domain-containing protein" evidence="1">
    <location>
        <begin position="20"/>
        <end position="188"/>
    </location>
</feature>
<dbReference type="AlphaFoldDB" id="A0A6A5YNL4"/>
<protein>
    <recommendedName>
        <fullName evidence="4">Prokaryotic phospholipase A2-domain-containing protein</fullName>
    </recommendedName>
</protein>
<evidence type="ECO:0000313" key="3">
    <source>
        <dbReference type="Proteomes" id="UP000799770"/>
    </source>
</evidence>
<sequence length="188" mass="20964">MRLFTLLASALAAASFTAALNYTTASGSIVALPDEPLAYESTSGGSMTLHGSVGNGEDVLGLLNGLLGDSDENIEGDRNDPANTLMWFHYGLNFDKRYDHETAGNPNVMPGGCQTTKMPRYTRGVAYKDNRQFFCLAYDKLSCNNKNSWIYLPSRPEGYGDLSPWKWDRRIQAYRCYWGWDCGDQCKK</sequence>
<keyword evidence="1" id="KW-0732">Signal</keyword>
<feature type="signal peptide" evidence="1">
    <location>
        <begin position="1"/>
        <end position="19"/>
    </location>
</feature>
<dbReference type="EMBL" id="ML977352">
    <property type="protein sequence ID" value="KAF2107741.1"/>
    <property type="molecule type" value="Genomic_DNA"/>
</dbReference>